<evidence type="ECO:0000313" key="3">
    <source>
        <dbReference type="EMBL" id="TYK31597.1"/>
    </source>
</evidence>
<dbReference type="Proteomes" id="UP000321393">
    <property type="component" value="Unassembled WGS sequence"/>
</dbReference>
<dbReference type="AlphaFoldDB" id="A0A5A7U0K6"/>
<dbReference type="PANTHER" id="PTHR33067:SF9">
    <property type="entry name" value="RNA-DIRECTED DNA POLYMERASE"/>
    <property type="match status" value="1"/>
</dbReference>
<reference evidence="4 5" key="1">
    <citation type="submission" date="2019-08" db="EMBL/GenBank/DDBJ databases">
        <title>Draft genome sequences of two oriental melons (Cucumis melo L. var makuwa).</title>
        <authorList>
            <person name="Kwon S.-Y."/>
        </authorList>
    </citation>
    <scope>NUCLEOTIDE SEQUENCE [LARGE SCALE GENOMIC DNA]</scope>
    <source>
        <strain evidence="5">cv. Chang Bougi</strain>
        <strain evidence="4">cv. SW 3</strain>
        <tissue evidence="2">Leaf</tissue>
    </source>
</reference>
<feature type="compositionally biased region" description="Polar residues" evidence="1">
    <location>
        <begin position="66"/>
        <end position="75"/>
    </location>
</feature>
<sequence>MLGGEIILTLVGEDQVKAIKGNKVVKDTIAARQLIIAKDIMTDCTIHHSNIKNKGMNNTRRDEQSSEASNQATSDIFKNVVPEKMTDSRSFTIPCLIGGMNHSRTLCNLGASINLMPLSIFQKLEMEEVPTYSHEAPLC</sequence>
<gene>
    <name evidence="3" type="ORF">E5676_scaffold172G001020</name>
    <name evidence="2" type="ORF">E6C27_scaffold43G00360</name>
</gene>
<organism evidence="2 4">
    <name type="scientific">Cucumis melo var. makuwa</name>
    <name type="common">Oriental melon</name>
    <dbReference type="NCBI Taxonomy" id="1194695"/>
    <lineage>
        <taxon>Eukaryota</taxon>
        <taxon>Viridiplantae</taxon>
        <taxon>Streptophyta</taxon>
        <taxon>Embryophyta</taxon>
        <taxon>Tracheophyta</taxon>
        <taxon>Spermatophyta</taxon>
        <taxon>Magnoliopsida</taxon>
        <taxon>eudicotyledons</taxon>
        <taxon>Gunneridae</taxon>
        <taxon>Pentapetalae</taxon>
        <taxon>rosids</taxon>
        <taxon>fabids</taxon>
        <taxon>Cucurbitales</taxon>
        <taxon>Cucurbitaceae</taxon>
        <taxon>Benincaseae</taxon>
        <taxon>Cucumis</taxon>
    </lineage>
</organism>
<dbReference type="EMBL" id="SSTD01000132">
    <property type="protein sequence ID" value="TYK31597.1"/>
    <property type="molecule type" value="Genomic_DNA"/>
</dbReference>
<dbReference type="OrthoDB" id="1702682at2759"/>
<comment type="caution">
    <text evidence="2">The sequence shown here is derived from an EMBL/GenBank/DDBJ whole genome shotgun (WGS) entry which is preliminary data.</text>
</comment>
<evidence type="ECO:0000313" key="2">
    <source>
        <dbReference type="EMBL" id="KAA0048738.1"/>
    </source>
</evidence>
<feature type="region of interest" description="Disordered" evidence="1">
    <location>
        <begin position="51"/>
        <end position="75"/>
    </location>
</feature>
<protein>
    <submittedName>
        <fullName evidence="2">Uncharacterized protein</fullName>
    </submittedName>
</protein>
<evidence type="ECO:0000313" key="4">
    <source>
        <dbReference type="Proteomes" id="UP000321393"/>
    </source>
</evidence>
<proteinExistence type="predicted"/>
<accession>A0A5A7U0K6</accession>
<evidence type="ECO:0000256" key="1">
    <source>
        <dbReference type="SAM" id="MobiDB-lite"/>
    </source>
</evidence>
<dbReference type="Proteomes" id="UP000321947">
    <property type="component" value="Unassembled WGS sequence"/>
</dbReference>
<name>A0A5A7U0K6_CUCMM</name>
<evidence type="ECO:0000313" key="5">
    <source>
        <dbReference type="Proteomes" id="UP000321947"/>
    </source>
</evidence>
<dbReference type="EMBL" id="SSTE01012402">
    <property type="protein sequence ID" value="KAA0048738.1"/>
    <property type="molecule type" value="Genomic_DNA"/>
</dbReference>
<dbReference type="PANTHER" id="PTHR33067">
    <property type="entry name" value="RNA-DIRECTED DNA POLYMERASE-RELATED"/>
    <property type="match status" value="1"/>
</dbReference>
<dbReference type="Gene3D" id="2.40.70.10">
    <property type="entry name" value="Acid Proteases"/>
    <property type="match status" value="1"/>
</dbReference>
<dbReference type="InterPro" id="IPR021109">
    <property type="entry name" value="Peptidase_aspartic_dom_sf"/>
</dbReference>